<keyword evidence="11" id="KW-1185">Reference proteome</keyword>
<feature type="compositionally biased region" description="Low complexity" evidence="8">
    <location>
        <begin position="449"/>
        <end position="460"/>
    </location>
</feature>
<dbReference type="OrthoDB" id="6021133at2759"/>
<evidence type="ECO:0000313" key="11">
    <source>
        <dbReference type="Proteomes" id="UP000694397"/>
    </source>
</evidence>
<proteinExistence type="predicted"/>
<dbReference type="PANTHER" id="PTHR23166">
    <property type="entry name" value="FILAMIN/GPBP-INTERACTING PROTEIN"/>
    <property type="match status" value="1"/>
</dbReference>
<evidence type="ECO:0000256" key="2">
    <source>
        <dbReference type="ARBA" id="ARBA00004496"/>
    </source>
</evidence>
<feature type="coiled-coil region" evidence="7">
    <location>
        <begin position="123"/>
        <end position="231"/>
    </location>
</feature>
<dbReference type="GO" id="GO:0042995">
    <property type="term" value="C:cell projection"/>
    <property type="evidence" value="ECO:0007669"/>
    <property type="project" value="UniProtKB-SubCell"/>
</dbReference>
<dbReference type="Proteomes" id="UP000694397">
    <property type="component" value="Chromosome 22"/>
</dbReference>
<sequence length="552" mass="61269">MDVENLSKSELLTLFSVLEGELEAQDVVIEVLKVGHSYYLEWGFFPLNPSLSIQAQQRDAFVEERYGTYDPSDPFLALHRDKEMALGPDPKNRPPPGLAPYPSPLAVLQLVVTHCKKMQQKMLAQLAAAESRHRKVIADLEEEKRRHAQDTADGDDVTYMLEKERERLVQQLEFEKAQVRRLDKEQRRLSIQAEEERVQHRKLSASLAKECQRAAARAVELNREAQLEEEHMATWSLRAQLEEERNRLRAPSEEQHELLQMQLQQEKRCYQELLAELEGHKEEGSRPGGAQGQVSITFVASQTEEGNDQTLDTSASFTMNGHHVQVETDASSEKHIKENGHESVVLRSPISFHSGLSPSTSGSSPCSSPVLAKKPVSYQSSYQAGINQRFHAARHKFQGSSGEEVLGSSTVRTPWDMSPSDAPAEPGTVKQLARHTVTQVLSRFTCQQSSPKPASPSSSPFGTDYRNLATASPVASKFPSSLPHGVKSPTLSRTERGNPPPIPPKKPGLAQCPASPRLMSRTSHFPELSSTCGLSSSQEDTKERGLVMSSTS</sequence>
<feature type="compositionally biased region" description="Polar residues" evidence="8">
    <location>
        <begin position="520"/>
        <end position="538"/>
    </location>
</feature>
<keyword evidence="3" id="KW-0963">Cytoplasm</keyword>
<evidence type="ECO:0000256" key="6">
    <source>
        <dbReference type="ARBA" id="ARBA00023273"/>
    </source>
</evidence>
<dbReference type="GO" id="GO:0005737">
    <property type="term" value="C:cytoplasm"/>
    <property type="evidence" value="ECO:0007669"/>
    <property type="project" value="UniProtKB-SubCell"/>
</dbReference>
<evidence type="ECO:0000256" key="3">
    <source>
        <dbReference type="ARBA" id="ARBA00022490"/>
    </source>
</evidence>
<feature type="domain" description="Cortactin-binding protein-2 N-terminal" evidence="9">
    <location>
        <begin position="5"/>
        <end position="213"/>
    </location>
</feature>
<evidence type="ECO:0000259" key="9">
    <source>
        <dbReference type="Pfam" id="PF09727"/>
    </source>
</evidence>
<dbReference type="Ensembl" id="ENSSFOT00015029824.2">
    <property type="protein sequence ID" value="ENSSFOP00015029488.2"/>
    <property type="gene ID" value="ENSSFOG00015018929.2"/>
</dbReference>
<evidence type="ECO:0000256" key="5">
    <source>
        <dbReference type="ARBA" id="ARBA00023054"/>
    </source>
</evidence>
<reference evidence="10" key="3">
    <citation type="submission" date="2025-09" db="UniProtKB">
        <authorList>
            <consortium name="Ensembl"/>
        </authorList>
    </citation>
    <scope>IDENTIFICATION</scope>
</reference>
<dbReference type="Pfam" id="PF09727">
    <property type="entry name" value="CortBP2"/>
    <property type="match status" value="1"/>
</dbReference>
<name>A0A8C9RZK7_SCLFO</name>
<feature type="region of interest" description="Disordered" evidence="8">
    <location>
        <begin position="444"/>
        <end position="552"/>
    </location>
</feature>
<dbReference type="InterPro" id="IPR019131">
    <property type="entry name" value="Cortactin-binding_p2_N"/>
</dbReference>
<comment type="subcellular location">
    <subcellularLocation>
        <location evidence="1">Cell projection</location>
    </subcellularLocation>
    <subcellularLocation>
        <location evidence="2">Cytoplasm</location>
    </subcellularLocation>
</comment>
<organism evidence="10 11">
    <name type="scientific">Scleropages formosus</name>
    <name type="common">Asian bonytongue</name>
    <name type="synonym">Osteoglossum formosum</name>
    <dbReference type="NCBI Taxonomy" id="113540"/>
    <lineage>
        <taxon>Eukaryota</taxon>
        <taxon>Metazoa</taxon>
        <taxon>Chordata</taxon>
        <taxon>Craniata</taxon>
        <taxon>Vertebrata</taxon>
        <taxon>Euteleostomi</taxon>
        <taxon>Actinopterygii</taxon>
        <taxon>Neopterygii</taxon>
        <taxon>Teleostei</taxon>
        <taxon>Osteoglossocephala</taxon>
        <taxon>Osteoglossomorpha</taxon>
        <taxon>Osteoglossiformes</taxon>
        <taxon>Osteoglossidae</taxon>
        <taxon>Scleropages</taxon>
    </lineage>
</organism>
<keyword evidence="5 7" id="KW-0175">Coiled coil</keyword>
<evidence type="ECO:0000313" key="10">
    <source>
        <dbReference type="Ensembl" id="ENSSFOP00015029488.2"/>
    </source>
</evidence>
<keyword evidence="6" id="KW-0966">Cell projection</keyword>
<evidence type="ECO:0000256" key="1">
    <source>
        <dbReference type="ARBA" id="ARBA00004316"/>
    </source>
</evidence>
<evidence type="ECO:0000256" key="8">
    <source>
        <dbReference type="SAM" id="MobiDB-lite"/>
    </source>
</evidence>
<evidence type="ECO:0000256" key="4">
    <source>
        <dbReference type="ARBA" id="ARBA00022553"/>
    </source>
</evidence>
<feature type="coiled-coil region" evidence="7">
    <location>
        <begin position="256"/>
        <end position="283"/>
    </location>
</feature>
<dbReference type="AlphaFoldDB" id="A0A8C9RZK7"/>
<dbReference type="PANTHER" id="PTHR23166:SF9">
    <property type="entry name" value="CTTNBP2 N-TERMINAL-LIKE PROTEIN"/>
    <property type="match status" value="1"/>
</dbReference>
<reference evidence="10 11" key="1">
    <citation type="submission" date="2019-04" db="EMBL/GenBank/DDBJ databases">
        <authorList>
            <consortium name="Wellcome Sanger Institute Data Sharing"/>
        </authorList>
    </citation>
    <scope>NUCLEOTIDE SEQUENCE [LARGE SCALE GENOMIC DNA]</scope>
</reference>
<evidence type="ECO:0000256" key="7">
    <source>
        <dbReference type="SAM" id="Coils"/>
    </source>
</evidence>
<dbReference type="InterPro" id="IPR050719">
    <property type="entry name" value="Cortactin-Actin_Reg"/>
</dbReference>
<dbReference type="GeneTree" id="ENSGT00950000182852"/>
<accession>A0A8C9RZK7</accession>
<reference evidence="10" key="2">
    <citation type="submission" date="2025-08" db="UniProtKB">
        <authorList>
            <consortium name="Ensembl"/>
        </authorList>
    </citation>
    <scope>IDENTIFICATION</scope>
</reference>
<feature type="region of interest" description="Disordered" evidence="8">
    <location>
        <begin position="396"/>
        <end position="429"/>
    </location>
</feature>
<protein>
    <submittedName>
        <fullName evidence="10">CTTNBP2 N-terminal like b</fullName>
    </submittedName>
</protein>
<gene>
    <name evidence="10" type="primary">CTTNBP2NL</name>
</gene>
<keyword evidence="4" id="KW-0597">Phosphoprotein</keyword>